<name>A0ABR3N056_9TELE</name>
<gene>
    <name evidence="1" type="ORF">QQF64_032543</name>
</gene>
<proteinExistence type="predicted"/>
<accession>A0ABR3N056</accession>
<keyword evidence="2" id="KW-1185">Reference proteome</keyword>
<dbReference type="Proteomes" id="UP001558613">
    <property type="component" value="Unassembled WGS sequence"/>
</dbReference>
<reference evidence="1 2" key="1">
    <citation type="submission" date="2023-09" db="EMBL/GenBank/DDBJ databases">
        <authorList>
            <person name="Wang M."/>
        </authorList>
    </citation>
    <scope>NUCLEOTIDE SEQUENCE [LARGE SCALE GENOMIC DNA]</scope>
    <source>
        <strain evidence="1">GT-2023</strain>
        <tissue evidence="1">Liver</tissue>
    </source>
</reference>
<dbReference type="EMBL" id="JAYMGO010000008">
    <property type="protein sequence ID" value="KAL1270254.1"/>
    <property type="molecule type" value="Genomic_DNA"/>
</dbReference>
<comment type="caution">
    <text evidence="1">The sequence shown here is derived from an EMBL/GenBank/DDBJ whole genome shotgun (WGS) entry which is preliminary data.</text>
</comment>
<sequence>MNCGGLIPDQPFELKVTGREQTSAAFLSIYAGIDIPTCNGKHAAVDKPLVIHPSVNSCVAAVKFGQI</sequence>
<organism evidence="1 2">
    <name type="scientific">Cirrhinus molitorella</name>
    <name type="common">mud carp</name>
    <dbReference type="NCBI Taxonomy" id="172907"/>
    <lineage>
        <taxon>Eukaryota</taxon>
        <taxon>Metazoa</taxon>
        <taxon>Chordata</taxon>
        <taxon>Craniata</taxon>
        <taxon>Vertebrata</taxon>
        <taxon>Euteleostomi</taxon>
        <taxon>Actinopterygii</taxon>
        <taxon>Neopterygii</taxon>
        <taxon>Teleostei</taxon>
        <taxon>Ostariophysi</taxon>
        <taxon>Cypriniformes</taxon>
        <taxon>Cyprinidae</taxon>
        <taxon>Labeoninae</taxon>
        <taxon>Labeonini</taxon>
        <taxon>Cirrhinus</taxon>
    </lineage>
</organism>
<protein>
    <submittedName>
        <fullName evidence="1">Uncharacterized protein</fullName>
    </submittedName>
</protein>
<evidence type="ECO:0000313" key="2">
    <source>
        <dbReference type="Proteomes" id="UP001558613"/>
    </source>
</evidence>
<evidence type="ECO:0000313" key="1">
    <source>
        <dbReference type="EMBL" id="KAL1270254.1"/>
    </source>
</evidence>